<gene>
    <name evidence="1" type="ORF">AXF42_Ash020193</name>
</gene>
<accession>A0A2H9ZW14</accession>
<proteinExistence type="predicted"/>
<evidence type="ECO:0000313" key="2">
    <source>
        <dbReference type="Proteomes" id="UP000236161"/>
    </source>
</evidence>
<dbReference type="STRING" id="1088818.A0A2H9ZW14"/>
<organism evidence="1 2">
    <name type="scientific">Apostasia shenzhenica</name>
    <dbReference type="NCBI Taxonomy" id="1088818"/>
    <lineage>
        <taxon>Eukaryota</taxon>
        <taxon>Viridiplantae</taxon>
        <taxon>Streptophyta</taxon>
        <taxon>Embryophyta</taxon>
        <taxon>Tracheophyta</taxon>
        <taxon>Spermatophyta</taxon>
        <taxon>Magnoliopsida</taxon>
        <taxon>Liliopsida</taxon>
        <taxon>Asparagales</taxon>
        <taxon>Orchidaceae</taxon>
        <taxon>Apostasioideae</taxon>
        <taxon>Apostasia</taxon>
    </lineage>
</organism>
<dbReference type="Proteomes" id="UP000236161">
    <property type="component" value="Unassembled WGS sequence"/>
</dbReference>
<reference evidence="1 2" key="1">
    <citation type="journal article" date="2017" name="Nature">
        <title>The Apostasia genome and the evolution of orchids.</title>
        <authorList>
            <person name="Zhang G.Q."/>
            <person name="Liu K.W."/>
            <person name="Li Z."/>
            <person name="Lohaus R."/>
            <person name="Hsiao Y.Y."/>
            <person name="Niu S.C."/>
            <person name="Wang J.Y."/>
            <person name="Lin Y.C."/>
            <person name="Xu Q."/>
            <person name="Chen L.J."/>
            <person name="Yoshida K."/>
            <person name="Fujiwara S."/>
            <person name="Wang Z.W."/>
            <person name="Zhang Y.Q."/>
            <person name="Mitsuda N."/>
            <person name="Wang M."/>
            <person name="Liu G.H."/>
            <person name="Pecoraro L."/>
            <person name="Huang H.X."/>
            <person name="Xiao X.J."/>
            <person name="Lin M."/>
            <person name="Wu X.Y."/>
            <person name="Wu W.L."/>
            <person name="Chen Y.Y."/>
            <person name="Chang S.B."/>
            <person name="Sakamoto S."/>
            <person name="Ohme-Takagi M."/>
            <person name="Yagi M."/>
            <person name="Zeng S.J."/>
            <person name="Shen C.Y."/>
            <person name="Yeh C.M."/>
            <person name="Luo Y.B."/>
            <person name="Tsai W.C."/>
            <person name="Van de Peer Y."/>
            <person name="Liu Z.J."/>
        </authorList>
    </citation>
    <scope>NUCLEOTIDE SEQUENCE [LARGE SCALE GENOMIC DNA]</scope>
    <source>
        <strain evidence="2">cv. Shenzhen</strain>
        <tissue evidence="1">Stem</tissue>
    </source>
</reference>
<sequence>MSSMVACLSRQFAVLHNALKFDALYMLATLLSSRNNLFHEALLDLVMENWAAYIRVGVMEILQNRIVCGKKLQALLLVDSIMYMFGESWLLEDKELDDVRATLPVHKFLLLVLESARVEVAVFLNELAFLKYESSKSSSTTESIISKQHNLGLLFSLMEKIIKLISSSCTVDGTLISEEVAAQMISGINETIILVLDFLQDAKDHCCNKGDDLLAAVRIVGSYLAENPFACKEKVRDLLQYMLSVEGEDESSPFYSICFLLPMLCQITMEVDGRQSLASFGGHECVIECLVKLLRESRTSVEHSGIIFLACDTILNILLNRKELEGQIEGSQFVRLLQELCFWAESSSDPSVIMMAATICSVVFDLTSEENLLNHPEFHHGALESLTQLIVRSLSTGLVDDDANGHHDLHVIVRAGYNQWAHWYPFVKDAVERSRNG</sequence>
<dbReference type="PANTHER" id="PTHR13109">
    <property type="entry name" value="NEUROCHONDRIN"/>
    <property type="match status" value="1"/>
</dbReference>
<dbReference type="Pfam" id="PF05536">
    <property type="entry name" value="Neurochondrin"/>
    <property type="match status" value="1"/>
</dbReference>
<dbReference type="EMBL" id="KZ453230">
    <property type="protein sequence ID" value="PKA47464.1"/>
    <property type="molecule type" value="Genomic_DNA"/>
</dbReference>
<evidence type="ECO:0008006" key="3">
    <source>
        <dbReference type="Google" id="ProtNLM"/>
    </source>
</evidence>
<dbReference type="AlphaFoldDB" id="A0A2H9ZW14"/>
<dbReference type="SUPFAM" id="SSF48371">
    <property type="entry name" value="ARM repeat"/>
    <property type="match status" value="1"/>
</dbReference>
<dbReference type="OrthoDB" id="742397at2759"/>
<protein>
    <recommendedName>
        <fullName evidence="3">Neurochondrin</fullName>
    </recommendedName>
</protein>
<keyword evidence="2" id="KW-1185">Reference proteome</keyword>
<name>A0A2H9ZW14_9ASPA</name>
<dbReference type="InterPro" id="IPR016024">
    <property type="entry name" value="ARM-type_fold"/>
</dbReference>
<dbReference type="InterPro" id="IPR008709">
    <property type="entry name" value="Neurochondrin"/>
</dbReference>
<dbReference type="PANTHER" id="PTHR13109:SF7">
    <property type="entry name" value="NEUROCHONDRIN"/>
    <property type="match status" value="1"/>
</dbReference>
<evidence type="ECO:0000313" key="1">
    <source>
        <dbReference type="EMBL" id="PKA47464.1"/>
    </source>
</evidence>